<accession>A0A6A6Z1C3</accession>
<gene>
    <name evidence="2 4" type="ORF">BDZ99DRAFT_459815</name>
</gene>
<keyword evidence="3" id="KW-1185">Reference proteome</keyword>
<dbReference type="GeneID" id="54460137"/>
<feature type="compositionally biased region" description="Acidic residues" evidence="1">
    <location>
        <begin position="123"/>
        <end position="143"/>
    </location>
</feature>
<feature type="region of interest" description="Disordered" evidence="1">
    <location>
        <begin position="106"/>
        <end position="143"/>
    </location>
</feature>
<dbReference type="RefSeq" id="XP_033581048.1">
    <property type="nucleotide sequence ID" value="XM_033719244.1"/>
</dbReference>
<evidence type="ECO:0000313" key="3">
    <source>
        <dbReference type="Proteomes" id="UP000504636"/>
    </source>
</evidence>
<proteinExistence type="predicted"/>
<evidence type="ECO:0000256" key="1">
    <source>
        <dbReference type="SAM" id="MobiDB-lite"/>
    </source>
</evidence>
<evidence type="ECO:0000313" key="4">
    <source>
        <dbReference type="RefSeq" id="XP_033581048.1"/>
    </source>
</evidence>
<evidence type="ECO:0000313" key="2">
    <source>
        <dbReference type="EMBL" id="KAF2814084.1"/>
    </source>
</evidence>
<sequence>MHELKHICVSITYTSSLPPALLTFFQGKGKAPVKMREMMRTLIASIPNTVEKVKWNFTDSERDIEWPEEYREDYPRWSEVDGNVLEKLAKEFEALRGMEAAYFQEEVEGEMESEREAPVEVANEAEIEAEGEADDEAAVEAED</sequence>
<organism evidence="2">
    <name type="scientific">Mytilinidion resinicola</name>
    <dbReference type="NCBI Taxonomy" id="574789"/>
    <lineage>
        <taxon>Eukaryota</taxon>
        <taxon>Fungi</taxon>
        <taxon>Dikarya</taxon>
        <taxon>Ascomycota</taxon>
        <taxon>Pezizomycotina</taxon>
        <taxon>Dothideomycetes</taxon>
        <taxon>Pleosporomycetidae</taxon>
        <taxon>Mytilinidiales</taxon>
        <taxon>Mytilinidiaceae</taxon>
        <taxon>Mytilinidion</taxon>
    </lineage>
</organism>
<reference evidence="4" key="2">
    <citation type="submission" date="2020-04" db="EMBL/GenBank/DDBJ databases">
        <authorList>
            <consortium name="NCBI Genome Project"/>
        </authorList>
    </citation>
    <scope>NUCLEOTIDE SEQUENCE</scope>
    <source>
        <strain evidence="4">CBS 304.34</strain>
    </source>
</reference>
<reference evidence="4" key="3">
    <citation type="submission" date="2025-04" db="UniProtKB">
        <authorList>
            <consortium name="RefSeq"/>
        </authorList>
    </citation>
    <scope>IDENTIFICATION</scope>
    <source>
        <strain evidence="4">CBS 304.34</strain>
    </source>
</reference>
<feature type="non-terminal residue" evidence="2">
    <location>
        <position position="143"/>
    </location>
</feature>
<dbReference type="AlphaFoldDB" id="A0A6A6Z1C3"/>
<protein>
    <submittedName>
        <fullName evidence="2 4">Uncharacterized protein</fullName>
    </submittedName>
</protein>
<dbReference type="EMBL" id="MU003695">
    <property type="protein sequence ID" value="KAF2814084.1"/>
    <property type="molecule type" value="Genomic_DNA"/>
</dbReference>
<dbReference type="Proteomes" id="UP000504636">
    <property type="component" value="Unplaced"/>
</dbReference>
<reference evidence="2 4" key="1">
    <citation type="journal article" date="2020" name="Stud. Mycol.">
        <title>101 Dothideomycetes genomes: a test case for predicting lifestyles and emergence of pathogens.</title>
        <authorList>
            <person name="Haridas S."/>
            <person name="Albert R."/>
            <person name="Binder M."/>
            <person name="Bloem J."/>
            <person name="Labutti K."/>
            <person name="Salamov A."/>
            <person name="Andreopoulos B."/>
            <person name="Baker S."/>
            <person name="Barry K."/>
            <person name="Bills G."/>
            <person name="Bluhm B."/>
            <person name="Cannon C."/>
            <person name="Castanera R."/>
            <person name="Culley D."/>
            <person name="Daum C."/>
            <person name="Ezra D."/>
            <person name="Gonzalez J."/>
            <person name="Henrissat B."/>
            <person name="Kuo A."/>
            <person name="Liang C."/>
            <person name="Lipzen A."/>
            <person name="Lutzoni F."/>
            <person name="Magnuson J."/>
            <person name="Mondo S."/>
            <person name="Nolan M."/>
            <person name="Ohm R."/>
            <person name="Pangilinan J."/>
            <person name="Park H.-J."/>
            <person name="Ramirez L."/>
            <person name="Alfaro M."/>
            <person name="Sun H."/>
            <person name="Tritt A."/>
            <person name="Yoshinaga Y."/>
            <person name="Zwiers L.-H."/>
            <person name="Turgeon B."/>
            <person name="Goodwin S."/>
            <person name="Spatafora J."/>
            <person name="Crous P."/>
            <person name="Grigoriev I."/>
        </authorList>
    </citation>
    <scope>NUCLEOTIDE SEQUENCE</scope>
    <source>
        <strain evidence="2 4">CBS 304.34</strain>
    </source>
</reference>
<name>A0A6A6Z1C3_9PEZI</name>